<dbReference type="PANTHER" id="PTHR12110:SF52">
    <property type="entry name" value="XYLOSE ISOMERASE"/>
    <property type="match status" value="1"/>
</dbReference>
<dbReference type="PANTHER" id="PTHR12110">
    <property type="entry name" value="HYDROXYPYRUVATE ISOMERASE"/>
    <property type="match status" value="1"/>
</dbReference>
<dbReference type="InterPro" id="IPR036237">
    <property type="entry name" value="Xyl_isomerase-like_sf"/>
</dbReference>
<dbReference type="Pfam" id="PF01261">
    <property type="entry name" value="AP_endonuc_2"/>
    <property type="match status" value="1"/>
</dbReference>
<dbReference type="SUPFAM" id="SSF51658">
    <property type="entry name" value="Xylose isomerase-like"/>
    <property type="match status" value="1"/>
</dbReference>
<keyword evidence="3" id="KW-0413">Isomerase</keyword>
<organism evidence="3">
    <name type="scientific">Streptomyces sp. R21</name>
    <dbReference type="NCBI Taxonomy" id="3238627"/>
    <lineage>
        <taxon>Bacteria</taxon>
        <taxon>Bacillati</taxon>
        <taxon>Actinomycetota</taxon>
        <taxon>Actinomycetes</taxon>
        <taxon>Kitasatosporales</taxon>
        <taxon>Streptomycetaceae</taxon>
        <taxon>Streptomyces</taxon>
    </lineage>
</organism>
<feature type="domain" description="Xylose isomerase-like TIM barrel" evidence="2">
    <location>
        <begin position="57"/>
        <end position="309"/>
    </location>
</feature>
<dbReference type="InterPro" id="IPR013022">
    <property type="entry name" value="Xyl_isomerase-like_TIM-brl"/>
</dbReference>
<gene>
    <name evidence="3" type="ORF">AB5J56_40960</name>
</gene>
<dbReference type="AlphaFoldDB" id="A0AB39PJE1"/>
<feature type="region of interest" description="Disordered" evidence="1">
    <location>
        <begin position="1"/>
        <end position="34"/>
    </location>
</feature>
<protein>
    <submittedName>
        <fullName evidence="3">Sugar phosphate isomerase/epimerase family protein</fullName>
    </submittedName>
</protein>
<proteinExistence type="predicted"/>
<sequence>MNDQTGFSSMNGYRNNHFADDHGTEGTTGLARRGTTPLRLGYGTNGFTNHRLEDVLRVLADLGYDGVALTLDHGHLDPYADDLPRRVTHLARLLDTLGLSATVETGAPYLLDPWRQHVPNLMSDSGAERRTDLLRRAVRIAADLGSPTVHVCSGPGPDGLPEEDAWKRLTAGCEAVLETAEAYGITLGFEPEPYMFLDTVDRCLELRERLGGHDLFGITLDIGHAHCVEDAPVLDCLRRAAPYLVNVQIEDMRRGIHQHLEFGAGEIDFPPLLAELTALGHRGLVSVEIQGGSLQAPQIARRSLDFLRASLPTAA</sequence>
<evidence type="ECO:0000259" key="2">
    <source>
        <dbReference type="Pfam" id="PF01261"/>
    </source>
</evidence>
<dbReference type="RefSeq" id="WP_369240864.1">
    <property type="nucleotide sequence ID" value="NZ_CP163435.1"/>
</dbReference>
<reference evidence="3" key="1">
    <citation type="submission" date="2024-07" db="EMBL/GenBank/DDBJ databases">
        <authorList>
            <person name="Yu S.T."/>
        </authorList>
    </citation>
    <scope>NUCLEOTIDE SEQUENCE</scope>
    <source>
        <strain evidence="3">R21</strain>
    </source>
</reference>
<accession>A0AB39PJE1</accession>
<dbReference type="Gene3D" id="3.20.20.150">
    <property type="entry name" value="Divalent-metal-dependent TIM barrel enzymes"/>
    <property type="match status" value="1"/>
</dbReference>
<evidence type="ECO:0000256" key="1">
    <source>
        <dbReference type="SAM" id="MobiDB-lite"/>
    </source>
</evidence>
<dbReference type="EMBL" id="CP163435">
    <property type="protein sequence ID" value="XDQ30691.1"/>
    <property type="molecule type" value="Genomic_DNA"/>
</dbReference>
<dbReference type="InterPro" id="IPR050312">
    <property type="entry name" value="IolE/XylAMocC-like"/>
</dbReference>
<name>A0AB39PJE1_9ACTN</name>
<feature type="compositionally biased region" description="Polar residues" evidence="1">
    <location>
        <begin position="1"/>
        <end position="14"/>
    </location>
</feature>
<dbReference type="GO" id="GO:0016853">
    <property type="term" value="F:isomerase activity"/>
    <property type="evidence" value="ECO:0007669"/>
    <property type="project" value="UniProtKB-KW"/>
</dbReference>
<evidence type="ECO:0000313" key="3">
    <source>
        <dbReference type="EMBL" id="XDQ30691.1"/>
    </source>
</evidence>